<sequence>MAPPLPASACNPDFLPALESLPLPHNTTFVAVSGDDARDPAMVACCGANPVHVLAWECVEWCEVPERFTGKGANRETILNEFRSCIDLKREDDAKKNNQTSSHGYILGLHMSAASPSRTAKWTALGVGLSTVLVGLLHM</sequence>
<dbReference type="OrthoDB" id="5203703at2759"/>
<keyword evidence="2" id="KW-1185">Reference proteome</keyword>
<proteinExistence type="predicted"/>
<gene>
    <name evidence="1" type="ORF">HIM_06843</name>
</gene>
<protein>
    <submittedName>
        <fullName evidence="1">Uncharacterized protein</fullName>
    </submittedName>
</protein>
<organism evidence="1 2">
    <name type="scientific">Hirsutella minnesotensis 3608</name>
    <dbReference type="NCBI Taxonomy" id="1043627"/>
    <lineage>
        <taxon>Eukaryota</taxon>
        <taxon>Fungi</taxon>
        <taxon>Dikarya</taxon>
        <taxon>Ascomycota</taxon>
        <taxon>Pezizomycotina</taxon>
        <taxon>Sordariomycetes</taxon>
        <taxon>Hypocreomycetidae</taxon>
        <taxon>Hypocreales</taxon>
        <taxon>Ophiocordycipitaceae</taxon>
        <taxon>Hirsutella</taxon>
    </lineage>
</organism>
<name>A0A0F7ZNG8_9HYPO</name>
<dbReference type="AlphaFoldDB" id="A0A0F7ZNG8"/>
<dbReference type="Proteomes" id="UP000054481">
    <property type="component" value="Unassembled WGS sequence"/>
</dbReference>
<evidence type="ECO:0000313" key="2">
    <source>
        <dbReference type="Proteomes" id="UP000054481"/>
    </source>
</evidence>
<accession>A0A0F7ZNG8</accession>
<dbReference type="EMBL" id="KQ030532">
    <property type="protein sequence ID" value="KJZ73725.1"/>
    <property type="molecule type" value="Genomic_DNA"/>
</dbReference>
<reference evidence="1 2" key="1">
    <citation type="journal article" date="2014" name="Genome Biol. Evol.">
        <title>Comparative genomics and transcriptomics analyses reveal divergent lifestyle features of nematode endoparasitic fungus Hirsutella minnesotensis.</title>
        <authorList>
            <person name="Lai Y."/>
            <person name="Liu K."/>
            <person name="Zhang X."/>
            <person name="Zhang X."/>
            <person name="Li K."/>
            <person name="Wang N."/>
            <person name="Shu C."/>
            <person name="Wu Y."/>
            <person name="Wang C."/>
            <person name="Bushley K.E."/>
            <person name="Xiang M."/>
            <person name="Liu X."/>
        </authorList>
    </citation>
    <scope>NUCLEOTIDE SEQUENCE [LARGE SCALE GENOMIC DNA]</scope>
    <source>
        <strain evidence="1 2">3608</strain>
    </source>
</reference>
<evidence type="ECO:0000313" key="1">
    <source>
        <dbReference type="EMBL" id="KJZ73725.1"/>
    </source>
</evidence>